<dbReference type="InterPro" id="IPR029063">
    <property type="entry name" value="SAM-dependent_MTases_sf"/>
</dbReference>
<dbReference type="PANTHER" id="PTHR18895">
    <property type="entry name" value="HEMK METHYLTRANSFERASE"/>
    <property type="match status" value="1"/>
</dbReference>
<keyword evidence="4" id="KW-1185">Reference proteome</keyword>
<keyword evidence="2" id="KW-0808">Transferase</keyword>
<dbReference type="InterPro" id="IPR050320">
    <property type="entry name" value="N5-glutamine_MTase"/>
</dbReference>
<dbReference type="Proteomes" id="UP000801428">
    <property type="component" value="Unassembled WGS sequence"/>
</dbReference>
<dbReference type="PANTHER" id="PTHR18895:SF74">
    <property type="entry name" value="MTRF1L RELEASE FACTOR GLUTAMINE METHYLTRANSFERASE"/>
    <property type="match status" value="1"/>
</dbReference>
<organism evidence="3 4">
    <name type="scientific">Curvularia kusanoi</name>
    <name type="common">Cochliobolus kusanoi</name>
    <dbReference type="NCBI Taxonomy" id="90978"/>
    <lineage>
        <taxon>Eukaryota</taxon>
        <taxon>Fungi</taxon>
        <taxon>Dikarya</taxon>
        <taxon>Ascomycota</taxon>
        <taxon>Pezizomycotina</taxon>
        <taxon>Dothideomycetes</taxon>
        <taxon>Pleosporomycetidae</taxon>
        <taxon>Pleosporales</taxon>
        <taxon>Pleosporineae</taxon>
        <taxon>Pleosporaceae</taxon>
        <taxon>Curvularia</taxon>
    </lineage>
</organism>
<comment type="caution">
    <text evidence="3">The sequence shown here is derived from an EMBL/GenBank/DDBJ whole genome shotgun (WGS) entry which is preliminary data.</text>
</comment>
<keyword evidence="1" id="KW-0489">Methyltransferase</keyword>
<name>A0A9P4T6M2_CURKU</name>
<dbReference type="GO" id="GO:0008170">
    <property type="term" value="F:N-methyltransferase activity"/>
    <property type="evidence" value="ECO:0007669"/>
    <property type="project" value="InterPro"/>
</dbReference>
<dbReference type="InterPro" id="IPR002052">
    <property type="entry name" value="DNA_methylase_N6_adenine_CS"/>
</dbReference>
<dbReference type="AlphaFoldDB" id="A0A9P4T6M2"/>
<reference evidence="3" key="1">
    <citation type="submission" date="2019-04" db="EMBL/GenBank/DDBJ databases">
        <title>Sequencing of skin fungus with MAO and IRED activity.</title>
        <authorList>
            <person name="Marsaioli A.J."/>
            <person name="Bonatto J.M.C."/>
            <person name="Reis Junior O."/>
        </authorList>
    </citation>
    <scope>NUCLEOTIDE SEQUENCE</scope>
    <source>
        <strain evidence="3">30M1</strain>
    </source>
</reference>
<dbReference type="PROSITE" id="PS00092">
    <property type="entry name" value="N6_MTASE"/>
    <property type="match status" value="1"/>
</dbReference>
<dbReference type="OrthoDB" id="10017101at2759"/>
<dbReference type="InterPro" id="IPR001091">
    <property type="entry name" value="RM_Methyltransferase"/>
</dbReference>
<dbReference type="CDD" id="cd02440">
    <property type="entry name" value="AdoMet_MTases"/>
    <property type="match status" value="1"/>
</dbReference>
<dbReference type="EMBL" id="SWKU01000031">
    <property type="protein sequence ID" value="KAF2995668.1"/>
    <property type="molecule type" value="Genomic_DNA"/>
</dbReference>
<evidence type="ECO:0000256" key="1">
    <source>
        <dbReference type="ARBA" id="ARBA00022603"/>
    </source>
</evidence>
<evidence type="ECO:0000256" key="2">
    <source>
        <dbReference type="ARBA" id="ARBA00022679"/>
    </source>
</evidence>
<dbReference type="PRINTS" id="PR00508">
    <property type="entry name" value="S21N4MTFRASE"/>
</dbReference>
<dbReference type="GO" id="GO:0003677">
    <property type="term" value="F:DNA binding"/>
    <property type="evidence" value="ECO:0007669"/>
    <property type="project" value="InterPro"/>
</dbReference>
<proteinExistence type="predicted"/>
<gene>
    <name evidence="3" type="ORF">E8E13_002164</name>
</gene>
<dbReference type="SUPFAM" id="SSF53335">
    <property type="entry name" value="S-adenosyl-L-methionine-dependent methyltransferases"/>
    <property type="match status" value="1"/>
</dbReference>
<dbReference type="Gene3D" id="3.40.50.150">
    <property type="entry name" value="Vaccinia Virus protein VP39"/>
    <property type="match status" value="1"/>
</dbReference>
<protein>
    <submittedName>
        <fullName evidence="3">Uncharacterized protein</fullName>
    </submittedName>
</protein>
<sequence length="667" mass="72511">MTESIAAYEALTKYLASKQYIFVCPSPETAGRVVEKRNSSPATRLARNAQDFFGWSLPCTRQTLRSLVPDEIFESLQKASIITAGESDDEYRSTIRVSNFYLPNIPQPEGTEPLYYIHSSFPASSDSVFFGPDTYLYTQFLQTAQHHLPQNLRSAIDAKVLGLDLNPRALRLGDVNAHLAHARVEYYESNLYAAVPQESKRAGIDLIVSNPPYIASSADGKDLPMYADGGAEFGLDISLRIVEEGMKILSDKGVIIVYTGVAIPTSDPGHDAFLEKLQAVEGATLAEYTILHPDMWPEEIGRAAQGPICGTLGYHDDSISYYGGNFWYGTGSTFTVCAAFCKNDPTCDAFRYSYWSDSGSQYCEFFDVPIDANFTADSTSPYYYYDVGCNFPPFGTPVTVTSTLTTSLSFTSTRSLTTAYSVSTQTRLLTTTYSTTLTTATTQVQTLYNTVSTTLTQTLPAQTTVLSFTTTQTLAAQATTLFQTSTVYYAVTQPASTQTQTQTQTQTLISTITSTATSTLSPAATTTTQTQTQTALSISTQTRILPTTTTQTLNIATTTTTTRSIYFGGTRTLTVSTTRTATVTVPSPVRTTTTQTQTRVVTTSLACAGGPGIRGFRAQDIEAAQATAAPAPPGELRCAFGWPKTYFPYDLNEDFANIASKILHQDT</sequence>
<evidence type="ECO:0000313" key="3">
    <source>
        <dbReference type="EMBL" id="KAF2995668.1"/>
    </source>
</evidence>
<dbReference type="GO" id="GO:0005739">
    <property type="term" value="C:mitochondrion"/>
    <property type="evidence" value="ECO:0007669"/>
    <property type="project" value="TreeGrafter"/>
</dbReference>
<accession>A0A9P4T6M2</accession>
<evidence type="ECO:0000313" key="4">
    <source>
        <dbReference type="Proteomes" id="UP000801428"/>
    </source>
</evidence>
<dbReference type="GO" id="GO:0032259">
    <property type="term" value="P:methylation"/>
    <property type="evidence" value="ECO:0007669"/>
    <property type="project" value="UniProtKB-KW"/>
</dbReference>